<protein>
    <submittedName>
        <fullName evidence="1">Uncharacterized protein</fullName>
    </submittedName>
</protein>
<evidence type="ECO:0000313" key="2">
    <source>
        <dbReference type="Proteomes" id="UP001162992"/>
    </source>
</evidence>
<accession>A0ACC2EYY5</accession>
<dbReference type="Proteomes" id="UP001162992">
    <property type="component" value="Chromosome 1"/>
</dbReference>
<keyword evidence="2" id="KW-1185">Reference proteome</keyword>
<gene>
    <name evidence="1" type="ORF">O6H91_01G174100</name>
</gene>
<proteinExistence type="predicted"/>
<dbReference type="EMBL" id="CM055092">
    <property type="protein sequence ID" value="KAJ7571707.1"/>
    <property type="molecule type" value="Genomic_DNA"/>
</dbReference>
<name>A0ACC2EYY5_DIPCM</name>
<sequence>MALYIPYIADICVGGNSNIWFPLYSFGISLIVVDKVALLRKRTKSFLRNTFQDSKYIAAMVRGRKKSGNKVVFRKNMKAAEAETMEKTLAEEVNSLLFMLCKIKFNHNFCFFLVANLLFFCKQRLQTSYLHKAFQQMIWSQRQANTLRKMSLQYMMVAKTKPRVVGKLGMRLAHSPYHFILTCFPLHSHALGWCEIPLLP</sequence>
<comment type="caution">
    <text evidence="1">The sequence shown here is derived from an EMBL/GenBank/DDBJ whole genome shotgun (WGS) entry which is preliminary data.</text>
</comment>
<reference evidence="2" key="1">
    <citation type="journal article" date="2024" name="Proc. Natl. Acad. Sci. U.S.A.">
        <title>Extraordinary preservation of gene collinearity over three hundred million years revealed in homosporous lycophytes.</title>
        <authorList>
            <person name="Li C."/>
            <person name="Wickell D."/>
            <person name="Kuo L.Y."/>
            <person name="Chen X."/>
            <person name="Nie B."/>
            <person name="Liao X."/>
            <person name="Peng D."/>
            <person name="Ji J."/>
            <person name="Jenkins J."/>
            <person name="Williams M."/>
            <person name="Shu S."/>
            <person name="Plott C."/>
            <person name="Barry K."/>
            <person name="Rajasekar S."/>
            <person name="Grimwood J."/>
            <person name="Han X."/>
            <person name="Sun S."/>
            <person name="Hou Z."/>
            <person name="He W."/>
            <person name="Dai G."/>
            <person name="Sun C."/>
            <person name="Schmutz J."/>
            <person name="Leebens-Mack J.H."/>
            <person name="Li F.W."/>
            <person name="Wang L."/>
        </authorList>
    </citation>
    <scope>NUCLEOTIDE SEQUENCE [LARGE SCALE GENOMIC DNA]</scope>
    <source>
        <strain evidence="2">cv. PW_Plant_1</strain>
    </source>
</reference>
<organism evidence="1 2">
    <name type="scientific">Diphasiastrum complanatum</name>
    <name type="common">Issler's clubmoss</name>
    <name type="synonym">Lycopodium complanatum</name>
    <dbReference type="NCBI Taxonomy" id="34168"/>
    <lineage>
        <taxon>Eukaryota</taxon>
        <taxon>Viridiplantae</taxon>
        <taxon>Streptophyta</taxon>
        <taxon>Embryophyta</taxon>
        <taxon>Tracheophyta</taxon>
        <taxon>Lycopodiopsida</taxon>
        <taxon>Lycopodiales</taxon>
        <taxon>Lycopodiaceae</taxon>
        <taxon>Lycopodioideae</taxon>
        <taxon>Diphasiastrum</taxon>
    </lineage>
</organism>
<evidence type="ECO:0000313" key="1">
    <source>
        <dbReference type="EMBL" id="KAJ7571707.1"/>
    </source>
</evidence>